<dbReference type="PANTHER" id="PTHR48047">
    <property type="entry name" value="GLYCOSYLTRANSFERASE"/>
    <property type="match status" value="1"/>
</dbReference>
<dbReference type="InterPro" id="IPR002213">
    <property type="entry name" value="UDP_glucos_trans"/>
</dbReference>
<accession>A0A835LJP9</accession>
<dbReference type="AlphaFoldDB" id="A0A835LJP9"/>
<dbReference type="FunFam" id="3.40.50.2000:FF:000063">
    <property type="entry name" value="Glycosyltransferase"/>
    <property type="match status" value="1"/>
</dbReference>
<keyword evidence="2 3" id="KW-0808">Transferase</keyword>
<protein>
    <submittedName>
        <fullName evidence="4">Uncharacterized protein</fullName>
    </submittedName>
</protein>
<dbReference type="SUPFAM" id="SSF53756">
    <property type="entry name" value="UDP-Glycosyltransferase/glycogen phosphorylase"/>
    <property type="match status" value="1"/>
</dbReference>
<dbReference type="PANTHER" id="PTHR48047:SF182">
    <property type="entry name" value="GLYCOSYLTRANSFERASE"/>
    <property type="match status" value="1"/>
</dbReference>
<dbReference type="Proteomes" id="UP000631114">
    <property type="component" value="Unassembled WGS sequence"/>
</dbReference>
<name>A0A835LJP9_9MAGN</name>
<keyword evidence="3" id="KW-0328">Glycosyltransferase</keyword>
<gene>
    <name evidence="4" type="ORF">IFM89_035971</name>
</gene>
<comment type="similarity">
    <text evidence="1 3">Belongs to the UDP-glycosyltransferase family.</text>
</comment>
<dbReference type="OrthoDB" id="5835829at2759"/>
<evidence type="ECO:0000256" key="1">
    <source>
        <dbReference type="ARBA" id="ARBA00009995"/>
    </source>
</evidence>
<evidence type="ECO:0000256" key="2">
    <source>
        <dbReference type="ARBA" id="ARBA00022679"/>
    </source>
</evidence>
<reference evidence="4 5" key="1">
    <citation type="submission" date="2020-10" db="EMBL/GenBank/DDBJ databases">
        <title>The Coptis chinensis genome and diversification of protoberbering-type alkaloids.</title>
        <authorList>
            <person name="Wang B."/>
            <person name="Shu S."/>
            <person name="Song C."/>
            <person name="Liu Y."/>
        </authorList>
    </citation>
    <scope>NUCLEOTIDE SEQUENCE [LARGE SCALE GENOMIC DNA]</scope>
    <source>
        <strain evidence="4">HL-2020</strain>
        <tissue evidence="4">Leaf</tissue>
    </source>
</reference>
<dbReference type="GO" id="GO:0035251">
    <property type="term" value="F:UDP-glucosyltransferase activity"/>
    <property type="evidence" value="ECO:0007669"/>
    <property type="project" value="TreeGrafter"/>
</dbReference>
<dbReference type="InterPro" id="IPR035595">
    <property type="entry name" value="UDP_glycos_trans_CS"/>
</dbReference>
<dbReference type="CDD" id="cd03784">
    <property type="entry name" value="GT1_Gtf-like"/>
    <property type="match status" value="1"/>
</dbReference>
<dbReference type="EMBL" id="JADFTS010000008">
    <property type="protein sequence ID" value="KAF9594997.1"/>
    <property type="molecule type" value="Genomic_DNA"/>
</dbReference>
<evidence type="ECO:0000313" key="5">
    <source>
        <dbReference type="Proteomes" id="UP000631114"/>
    </source>
</evidence>
<keyword evidence="5" id="KW-1185">Reference proteome</keyword>
<sequence length="234" mass="26336">MQDKVRESEGKSYGVLVNSFYEMEPAYADYYKKNMGIRSWNIGPVSLCNRNNIDKAQRGKKASIDDHYCLSWLDAKEPNSVLYVSFGSISRLGAAQLLEIAMGLEASNVPFIWVVRMSKNSDNEQFLPEGFEERMEGKGLIIRDWAPQALILDHPAVGGFMTHCGWNSTFEGITAGLPLITWPMFAEQFNNEQLVTQVLKIGIRSGNDVWNSWMEGDTVCDKGNVRESCDSTDE</sequence>
<dbReference type="Gene3D" id="3.40.50.2000">
    <property type="entry name" value="Glycogen Phosphorylase B"/>
    <property type="match status" value="2"/>
</dbReference>
<proteinExistence type="inferred from homology"/>
<organism evidence="4 5">
    <name type="scientific">Coptis chinensis</name>
    <dbReference type="NCBI Taxonomy" id="261450"/>
    <lineage>
        <taxon>Eukaryota</taxon>
        <taxon>Viridiplantae</taxon>
        <taxon>Streptophyta</taxon>
        <taxon>Embryophyta</taxon>
        <taxon>Tracheophyta</taxon>
        <taxon>Spermatophyta</taxon>
        <taxon>Magnoliopsida</taxon>
        <taxon>Ranunculales</taxon>
        <taxon>Ranunculaceae</taxon>
        <taxon>Coptidoideae</taxon>
        <taxon>Coptis</taxon>
    </lineage>
</organism>
<evidence type="ECO:0000256" key="3">
    <source>
        <dbReference type="RuleBase" id="RU003718"/>
    </source>
</evidence>
<comment type="caution">
    <text evidence="4">The sequence shown here is derived from an EMBL/GenBank/DDBJ whole genome shotgun (WGS) entry which is preliminary data.</text>
</comment>
<dbReference type="PROSITE" id="PS00375">
    <property type="entry name" value="UDPGT"/>
    <property type="match status" value="1"/>
</dbReference>
<evidence type="ECO:0000313" key="4">
    <source>
        <dbReference type="EMBL" id="KAF9594997.1"/>
    </source>
</evidence>
<dbReference type="Pfam" id="PF00201">
    <property type="entry name" value="UDPGT"/>
    <property type="match status" value="1"/>
</dbReference>